<evidence type="ECO:0000256" key="4">
    <source>
        <dbReference type="PIRSR" id="PIRSR617867-1"/>
    </source>
</evidence>
<dbReference type="InterPro" id="IPR036196">
    <property type="entry name" value="Ptyr_pPase_sf"/>
</dbReference>
<evidence type="ECO:0000256" key="1">
    <source>
        <dbReference type="ARBA" id="ARBA00011063"/>
    </source>
</evidence>
<dbReference type="EMBL" id="VIWT01000001">
    <property type="protein sequence ID" value="TWF97901.1"/>
    <property type="molecule type" value="Genomic_DNA"/>
</dbReference>
<gene>
    <name evidence="6" type="ORF">FHX73_111702</name>
</gene>
<dbReference type="SMART" id="SM00226">
    <property type="entry name" value="LMWPc"/>
    <property type="match status" value="1"/>
</dbReference>
<feature type="domain" description="Phosphotyrosine protein phosphatase I" evidence="5">
    <location>
        <begin position="29"/>
        <end position="219"/>
    </location>
</feature>
<dbReference type="InterPro" id="IPR050438">
    <property type="entry name" value="LMW_PTPase"/>
</dbReference>
<dbReference type="GO" id="GO:0004725">
    <property type="term" value="F:protein tyrosine phosphatase activity"/>
    <property type="evidence" value="ECO:0007669"/>
    <property type="project" value="InterPro"/>
</dbReference>
<keyword evidence="7" id="KW-1185">Reference proteome</keyword>
<feature type="active site" description="Nucleophile" evidence="4">
    <location>
        <position position="35"/>
    </location>
</feature>
<dbReference type="InterPro" id="IPR023485">
    <property type="entry name" value="Ptyr_pPase"/>
</dbReference>
<organism evidence="6 7">
    <name type="scientific">Kitasatospora viridis</name>
    <dbReference type="NCBI Taxonomy" id="281105"/>
    <lineage>
        <taxon>Bacteria</taxon>
        <taxon>Bacillati</taxon>
        <taxon>Actinomycetota</taxon>
        <taxon>Actinomycetes</taxon>
        <taxon>Kitasatosporales</taxon>
        <taxon>Streptomycetaceae</taxon>
        <taxon>Kitasatospora</taxon>
    </lineage>
</organism>
<sequence length="236" mass="25293">MRTSLHPGPAPAHPAVLYRPVPPRHADNFKILFVCTGNVCRSPIAERLTRHALDTRLPVRAAGRISVESAGTWGHEGAPMEAHAATVLDEYGVDSGNFAGRELLDEHVVDADLVLTATLDHRAQVISMGHAAGLRTFTLKEFTRLVRLIDPATLPAVGQGAEVTERARALVRAAAALRGWRPSVSPDSDEVDDPYGAPIGMFRHCGEEIFDALDPVLTALTGVPGPRPQDSAPTRS</sequence>
<keyword evidence="3" id="KW-0904">Protein phosphatase</keyword>
<name>A0A561UEW4_9ACTN</name>
<dbReference type="Pfam" id="PF01451">
    <property type="entry name" value="LMWPc"/>
    <property type="match status" value="1"/>
</dbReference>
<evidence type="ECO:0000313" key="7">
    <source>
        <dbReference type="Proteomes" id="UP000317940"/>
    </source>
</evidence>
<comment type="caution">
    <text evidence="6">The sequence shown here is derived from an EMBL/GenBank/DDBJ whole genome shotgun (WGS) entry which is preliminary data.</text>
</comment>
<reference evidence="6 7" key="1">
    <citation type="submission" date="2019-06" db="EMBL/GenBank/DDBJ databases">
        <title>Sequencing the genomes of 1000 actinobacteria strains.</title>
        <authorList>
            <person name="Klenk H.-P."/>
        </authorList>
    </citation>
    <scope>NUCLEOTIDE SEQUENCE [LARGE SCALE GENOMIC DNA]</scope>
    <source>
        <strain evidence="6 7">DSM 44826</strain>
    </source>
</reference>
<proteinExistence type="inferred from homology"/>
<dbReference type="AlphaFoldDB" id="A0A561UEW4"/>
<evidence type="ECO:0000259" key="5">
    <source>
        <dbReference type="SMART" id="SM00226"/>
    </source>
</evidence>
<keyword evidence="2" id="KW-0378">Hydrolase</keyword>
<dbReference type="PANTHER" id="PTHR11717">
    <property type="entry name" value="LOW MOLECULAR WEIGHT PROTEIN TYROSINE PHOSPHATASE"/>
    <property type="match status" value="1"/>
</dbReference>
<protein>
    <submittedName>
        <fullName evidence="6">Protein-tyrosine phosphatase</fullName>
    </submittedName>
</protein>
<dbReference type="Proteomes" id="UP000317940">
    <property type="component" value="Unassembled WGS sequence"/>
</dbReference>
<evidence type="ECO:0000256" key="3">
    <source>
        <dbReference type="ARBA" id="ARBA00022912"/>
    </source>
</evidence>
<feature type="active site" evidence="4">
    <location>
        <position position="41"/>
    </location>
</feature>
<evidence type="ECO:0000256" key="2">
    <source>
        <dbReference type="ARBA" id="ARBA00022801"/>
    </source>
</evidence>
<dbReference type="PRINTS" id="PR00719">
    <property type="entry name" value="LMWPTPASE"/>
</dbReference>
<dbReference type="InterPro" id="IPR017867">
    <property type="entry name" value="Tyr_phospatase_low_mol_wt"/>
</dbReference>
<dbReference type="SUPFAM" id="SSF52788">
    <property type="entry name" value="Phosphotyrosine protein phosphatases I"/>
    <property type="match status" value="1"/>
</dbReference>
<dbReference type="PANTHER" id="PTHR11717:SF31">
    <property type="entry name" value="LOW MOLECULAR WEIGHT PROTEIN-TYROSINE-PHOSPHATASE ETP-RELATED"/>
    <property type="match status" value="1"/>
</dbReference>
<dbReference type="Gene3D" id="3.40.50.2300">
    <property type="match status" value="1"/>
</dbReference>
<accession>A0A561UEW4</accession>
<comment type="similarity">
    <text evidence="1">Belongs to the low molecular weight phosphotyrosine protein phosphatase family.</text>
</comment>
<evidence type="ECO:0000313" key="6">
    <source>
        <dbReference type="EMBL" id="TWF97901.1"/>
    </source>
</evidence>